<proteinExistence type="predicted"/>
<sequence length="41" mass="4360">MGANQALILRSPVVFLDVARIADRNAALVSSVLSGSRFWSA</sequence>
<keyword evidence="2" id="KW-1185">Reference proteome</keyword>
<evidence type="ECO:0000313" key="2">
    <source>
        <dbReference type="Proteomes" id="UP000059074"/>
    </source>
</evidence>
<protein>
    <submittedName>
        <fullName evidence="1">Uncharacterized protein</fullName>
    </submittedName>
</protein>
<comment type="caution">
    <text evidence="1">The sequence shown here is derived from an EMBL/GenBank/DDBJ whole genome shotgun (WGS) entry which is preliminary data.</text>
</comment>
<reference evidence="1 2" key="1">
    <citation type="submission" date="2015-10" db="EMBL/GenBank/DDBJ databases">
        <title>Transcriptomic analysis of a linuron degrading triple-species bacterial consortium.</title>
        <authorList>
            <person name="Albers P."/>
        </authorList>
    </citation>
    <scope>NUCLEOTIDE SEQUENCE [LARGE SCALE GENOMIC DNA]</scope>
    <source>
        <strain evidence="1 2">WDL6</strain>
    </source>
</reference>
<dbReference type="EMBL" id="LMTR01000040">
    <property type="protein sequence ID" value="KWT70032.1"/>
    <property type="molecule type" value="Genomic_DNA"/>
</dbReference>
<evidence type="ECO:0000313" key="1">
    <source>
        <dbReference type="EMBL" id="KWT70032.1"/>
    </source>
</evidence>
<gene>
    <name evidence="1" type="ORF">APY04_1241</name>
</gene>
<accession>A0A120CWX3</accession>
<dbReference type="AlphaFoldDB" id="A0A120CWX3"/>
<organism evidence="1 2">
    <name type="scientific">Hyphomicrobium sulfonivorans</name>
    <dbReference type="NCBI Taxonomy" id="121290"/>
    <lineage>
        <taxon>Bacteria</taxon>
        <taxon>Pseudomonadati</taxon>
        <taxon>Pseudomonadota</taxon>
        <taxon>Alphaproteobacteria</taxon>
        <taxon>Hyphomicrobiales</taxon>
        <taxon>Hyphomicrobiaceae</taxon>
        <taxon>Hyphomicrobium</taxon>
    </lineage>
</organism>
<dbReference type="Proteomes" id="UP000059074">
    <property type="component" value="Unassembled WGS sequence"/>
</dbReference>
<name>A0A120CWX3_HYPSL</name>